<reference evidence="4 5" key="1">
    <citation type="submission" date="2021-07" db="EMBL/GenBank/DDBJ databases">
        <authorList>
            <person name="So Y."/>
        </authorList>
    </citation>
    <scope>NUCLEOTIDE SEQUENCE [LARGE SCALE GENOMIC DNA]</scope>
    <source>
        <strain evidence="4 5">HJA6</strain>
    </source>
</reference>
<dbReference type="RefSeq" id="WP_219766033.1">
    <property type="nucleotide sequence ID" value="NZ_JAHYBZ010000011.1"/>
</dbReference>
<protein>
    <submittedName>
        <fullName evidence="4">SDR family oxidoreductase</fullName>
    </submittedName>
</protein>
<accession>A0ABS7AGI0</accession>
<dbReference type="InterPro" id="IPR020904">
    <property type="entry name" value="Sc_DH/Rdtase_CS"/>
</dbReference>
<dbReference type="EMBL" id="JAHYBZ010000011">
    <property type="protein sequence ID" value="MBW6401401.1"/>
    <property type="molecule type" value="Genomic_DNA"/>
</dbReference>
<evidence type="ECO:0000256" key="1">
    <source>
        <dbReference type="ARBA" id="ARBA00006484"/>
    </source>
</evidence>
<evidence type="ECO:0000256" key="3">
    <source>
        <dbReference type="RuleBase" id="RU000363"/>
    </source>
</evidence>
<dbReference type="PRINTS" id="PR00080">
    <property type="entry name" value="SDRFAMILY"/>
</dbReference>
<organism evidence="4 5">
    <name type="scientific">Roseomonas alba</name>
    <dbReference type="NCBI Taxonomy" id="2846776"/>
    <lineage>
        <taxon>Bacteria</taxon>
        <taxon>Pseudomonadati</taxon>
        <taxon>Pseudomonadota</taxon>
        <taxon>Alphaproteobacteria</taxon>
        <taxon>Acetobacterales</taxon>
        <taxon>Roseomonadaceae</taxon>
        <taxon>Roseomonas</taxon>
    </lineage>
</organism>
<dbReference type="CDD" id="cd05233">
    <property type="entry name" value="SDR_c"/>
    <property type="match status" value="1"/>
</dbReference>
<gene>
    <name evidence="4" type="ORF">KPL78_26350</name>
</gene>
<dbReference type="Pfam" id="PF00106">
    <property type="entry name" value="adh_short"/>
    <property type="match status" value="1"/>
</dbReference>
<evidence type="ECO:0000313" key="4">
    <source>
        <dbReference type="EMBL" id="MBW6401401.1"/>
    </source>
</evidence>
<dbReference type="Gene3D" id="3.40.50.720">
    <property type="entry name" value="NAD(P)-binding Rossmann-like Domain"/>
    <property type="match status" value="1"/>
</dbReference>
<evidence type="ECO:0000256" key="2">
    <source>
        <dbReference type="ARBA" id="ARBA00023002"/>
    </source>
</evidence>
<dbReference type="Proteomes" id="UP001196565">
    <property type="component" value="Unassembled WGS sequence"/>
</dbReference>
<sequence length="252" mass="26330">MKTRPKKTMLVTGAAGGIGAQIARLAVASGHRVIAADVNLPGVKRPAGEIGPGAVAMSLDITAADAWDRVLDAVWDRFGGLDILVNNAAIVHPGQALDVAIDCHQQTMGTNFMGALKGMMAVLPRFRAQGSGHLVTVCSMTAFLPSAGLASYAAAKHALRAFHHAVAIEERDSATAFTIIHPSATETPMLEQEAREEAAAMAFVRDPMDPAEVAGIVLKAIRARKLEVYVPANRGPTVRRQSAPAAGNGGDE</sequence>
<dbReference type="InterPro" id="IPR036291">
    <property type="entry name" value="NAD(P)-bd_dom_sf"/>
</dbReference>
<proteinExistence type="inferred from homology"/>
<dbReference type="SUPFAM" id="SSF51735">
    <property type="entry name" value="NAD(P)-binding Rossmann-fold domains"/>
    <property type="match status" value="1"/>
</dbReference>
<comment type="similarity">
    <text evidence="1 3">Belongs to the short-chain dehydrogenases/reductases (SDR) family.</text>
</comment>
<dbReference type="PANTHER" id="PTHR44196">
    <property type="entry name" value="DEHYDROGENASE/REDUCTASE SDR FAMILY MEMBER 7B"/>
    <property type="match status" value="1"/>
</dbReference>
<dbReference type="PANTHER" id="PTHR44196:SF1">
    <property type="entry name" value="DEHYDROGENASE_REDUCTASE SDR FAMILY MEMBER 7B"/>
    <property type="match status" value="1"/>
</dbReference>
<evidence type="ECO:0000313" key="5">
    <source>
        <dbReference type="Proteomes" id="UP001196565"/>
    </source>
</evidence>
<name>A0ABS7AGI0_9PROT</name>
<comment type="caution">
    <text evidence="4">The sequence shown here is derived from an EMBL/GenBank/DDBJ whole genome shotgun (WGS) entry which is preliminary data.</text>
</comment>
<dbReference type="PRINTS" id="PR00081">
    <property type="entry name" value="GDHRDH"/>
</dbReference>
<dbReference type="PROSITE" id="PS00061">
    <property type="entry name" value="ADH_SHORT"/>
    <property type="match status" value="1"/>
</dbReference>
<dbReference type="InterPro" id="IPR002347">
    <property type="entry name" value="SDR_fam"/>
</dbReference>
<keyword evidence="2" id="KW-0560">Oxidoreductase</keyword>
<keyword evidence="5" id="KW-1185">Reference proteome</keyword>